<name>A0A8X7B9L5_TRICX</name>
<proteinExistence type="predicted"/>
<comment type="caution">
    <text evidence="1">The sequence shown here is derived from an EMBL/GenBank/DDBJ whole genome shotgun (WGS) entry which is preliminary data.</text>
</comment>
<evidence type="ECO:0000313" key="2">
    <source>
        <dbReference type="Proteomes" id="UP000887159"/>
    </source>
</evidence>
<organism evidence="1 2">
    <name type="scientific">Trichonephila clavipes</name>
    <name type="common">Golden silk orbweaver</name>
    <name type="synonym">Nephila clavipes</name>
    <dbReference type="NCBI Taxonomy" id="2585209"/>
    <lineage>
        <taxon>Eukaryota</taxon>
        <taxon>Metazoa</taxon>
        <taxon>Ecdysozoa</taxon>
        <taxon>Arthropoda</taxon>
        <taxon>Chelicerata</taxon>
        <taxon>Arachnida</taxon>
        <taxon>Araneae</taxon>
        <taxon>Araneomorphae</taxon>
        <taxon>Entelegynae</taxon>
        <taxon>Araneoidea</taxon>
        <taxon>Nephilidae</taxon>
        <taxon>Trichonephila</taxon>
    </lineage>
</organism>
<protein>
    <submittedName>
        <fullName evidence="1">Uncharacterized protein</fullName>
    </submittedName>
</protein>
<reference evidence="1" key="1">
    <citation type="submission" date="2020-08" db="EMBL/GenBank/DDBJ databases">
        <title>Multicomponent nature underlies the extraordinary mechanical properties of spider dragline silk.</title>
        <authorList>
            <person name="Kono N."/>
            <person name="Nakamura H."/>
            <person name="Mori M."/>
            <person name="Yoshida Y."/>
            <person name="Ohtoshi R."/>
            <person name="Malay A.D."/>
            <person name="Moran D.A.P."/>
            <person name="Tomita M."/>
            <person name="Numata K."/>
            <person name="Arakawa K."/>
        </authorList>
    </citation>
    <scope>NUCLEOTIDE SEQUENCE</scope>
</reference>
<sequence length="166" mass="18926">MRESNPRWRTALVMSSRVSNRLPRIGSLILGMRSKSQDEISGEYDGQIKIPSAGRIKTSNRLELAHPCHRTWGRKPRIAGANRLNSSRWEEDDPDERIGQLNARICGTVVELKKPARMLISYLCQNRTRSLRYRSVVNALRCTSTLFNCGGNLLHVRYPGRWIGHG</sequence>
<dbReference type="AlphaFoldDB" id="A0A8X7B9L5"/>
<dbReference type="EMBL" id="BMAU01021369">
    <property type="protein sequence ID" value="GFY24330.1"/>
    <property type="molecule type" value="Genomic_DNA"/>
</dbReference>
<gene>
    <name evidence="1" type="ORF">TNCV_1013791</name>
</gene>
<dbReference type="Proteomes" id="UP000887159">
    <property type="component" value="Unassembled WGS sequence"/>
</dbReference>
<accession>A0A8X7B9L5</accession>
<evidence type="ECO:0000313" key="1">
    <source>
        <dbReference type="EMBL" id="GFY24330.1"/>
    </source>
</evidence>
<keyword evidence="2" id="KW-1185">Reference proteome</keyword>